<proteinExistence type="predicted"/>
<protein>
    <submittedName>
        <fullName evidence="1">Uncharacterized protein</fullName>
    </submittedName>
</protein>
<sequence length="96" mass="10280">MSAAPRWAAHAWKCTGRWLAAERQRARLQLITTPAQLRTDQSPANRHAVDPAARAGCACCIPPIVERAHVPASPYPVPALPGPAAAVRRADRPCQG</sequence>
<accession>A0A9P6XSU5</accession>
<comment type="caution">
    <text evidence="1">The sequence shown here is derived from an EMBL/GenBank/DDBJ whole genome shotgun (WGS) entry which is preliminary data.</text>
</comment>
<reference evidence="1 2" key="1">
    <citation type="journal article" date="2020" name="Microb. Genom.">
        <title>Genetic diversity of clinical and environmental Mucorales isolates obtained from an investigation of mucormycosis cases among solid organ transplant recipients.</title>
        <authorList>
            <person name="Nguyen M.H."/>
            <person name="Kaul D."/>
            <person name="Muto C."/>
            <person name="Cheng S.J."/>
            <person name="Richter R.A."/>
            <person name="Bruno V.M."/>
            <person name="Liu G."/>
            <person name="Beyhan S."/>
            <person name="Sundermann A.J."/>
            <person name="Mounaud S."/>
            <person name="Pasculle A.W."/>
            <person name="Nierman W.C."/>
            <person name="Driscoll E."/>
            <person name="Cumbie R."/>
            <person name="Clancy C.J."/>
            <person name="Dupont C.L."/>
        </authorList>
    </citation>
    <scope>NUCLEOTIDE SEQUENCE [LARGE SCALE GENOMIC DNA]</scope>
    <source>
        <strain evidence="1 2">GL24</strain>
    </source>
</reference>
<dbReference type="Proteomes" id="UP000740926">
    <property type="component" value="Unassembled WGS sequence"/>
</dbReference>
<organism evidence="1 2">
    <name type="scientific">Rhizopus delemar</name>
    <dbReference type="NCBI Taxonomy" id="936053"/>
    <lineage>
        <taxon>Eukaryota</taxon>
        <taxon>Fungi</taxon>
        <taxon>Fungi incertae sedis</taxon>
        <taxon>Mucoromycota</taxon>
        <taxon>Mucoromycotina</taxon>
        <taxon>Mucoromycetes</taxon>
        <taxon>Mucorales</taxon>
        <taxon>Mucorineae</taxon>
        <taxon>Rhizopodaceae</taxon>
        <taxon>Rhizopus</taxon>
    </lineage>
</organism>
<dbReference type="EMBL" id="JAANIU010010519">
    <property type="protein sequence ID" value="KAG1531766.1"/>
    <property type="molecule type" value="Genomic_DNA"/>
</dbReference>
<keyword evidence="2" id="KW-1185">Reference proteome</keyword>
<evidence type="ECO:0000313" key="2">
    <source>
        <dbReference type="Proteomes" id="UP000740926"/>
    </source>
</evidence>
<name>A0A9P6XSU5_9FUNG</name>
<gene>
    <name evidence="1" type="ORF">G6F50_016524</name>
</gene>
<dbReference type="AlphaFoldDB" id="A0A9P6XSU5"/>
<evidence type="ECO:0000313" key="1">
    <source>
        <dbReference type="EMBL" id="KAG1531766.1"/>
    </source>
</evidence>